<accession>A0A4R9BW83</accession>
<dbReference type="RefSeq" id="WP_134640371.1">
    <property type="nucleotide sequence ID" value="NZ_SOHM01000015.1"/>
</dbReference>
<reference evidence="2 3" key="1">
    <citation type="submission" date="2019-03" db="EMBL/GenBank/DDBJ databases">
        <title>Genomics of glacier-inhabiting Cryobacterium strains.</title>
        <authorList>
            <person name="Liu Q."/>
            <person name="Xin Y.-H."/>
        </authorList>
    </citation>
    <scope>NUCLEOTIDE SEQUENCE [LARGE SCALE GENOMIC DNA]</scope>
    <source>
        <strain evidence="2 3">Sr59</strain>
    </source>
</reference>
<sequence>MSLSTYIIGILAALATLGVVIEMLRRRRLRERHALWWVIAGLLALIISVFPDTLIWAAARFGVDVPTNLVFFVSIAVLFLVCIQHSAELTDLESKTRTLVEMSALQDLRLRELESRVDTDVPHGAVVGHGNRLADATSLDAQRH</sequence>
<evidence type="ECO:0000256" key="1">
    <source>
        <dbReference type="SAM" id="Phobius"/>
    </source>
</evidence>
<gene>
    <name evidence="2" type="ORF">E3T61_08215</name>
</gene>
<dbReference type="Pfam" id="PF10066">
    <property type="entry name" value="DUF2304"/>
    <property type="match status" value="1"/>
</dbReference>
<comment type="caution">
    <text evidence="2">The sequence shown here is derived from an EMBL/GenBank/DDBJ whole genome shotgun (WGS) entry which is preliminary data.</text>
</comment>
<evidence type="ECO:0000313" key="3">
    <source>
        <dbReference type="Proteomes" id="UP000298468"/>
    </source>
</evidence>
<feature type="transmembrane region" description="Helical" evidence="1">
    <location>
        <begin position="36"/>
        <end position="57"/>
    </location>
</feature>
<keyword evidence="1" id="KW-1133">Transmembrane helix</keyword>
<name>A0A4R9BW83_9MICO</name>
<dbReference type="OrthoDB" id="3577584at2"/>
<keyword evidence="3" id="KW-1185">Reference proteome</keyword>
<dbReference type="EMBL" id="SOHM01000015">
    <property type="protein sequence ID" value="TFD91683.1"/>
    <property type="molecule type" value="Genomic_DNA"/>
</dbReference>
<proteinExistence type="predicted"/>
<dbReference type="Proteomes" id="UP000298468">
    <property type="component" value="Unassembled WGS sequence"/>
</dbReference>
<dbReference type="AlphaFoldDB" id="A0A4R9BW83"/>
<protein>
    <submittedName>
        <fullName evidence="2">DUF2304 domain-containing protein</fullName>
    </submittedName>
</protein>
<keyword evidence="1" id="KW-0812">Transmembrane</keyword>
<keyword evidence="1" id="KW-0472">Membrane</keyword>
<feature type="transmembrane region" description="Helical" evidence="1">
    <location>
        <begin position="69"/>
        <end position="87"/>
    </location>
</feature>
<organism evidence="2 3">
    <name type="scientific">Cryobacterium lactosi</name>
    <dbReference type="NCBI Taxonomy" id="1259202"/>
    <lineage>
        <taxon>Bacteria</taxon>
        <taxon>Bacillati</taxon>
        <taxon>Actinomycetota</taxon>
        <taxon>Actinomycetes</taxon>
        <taxon>Micrococcales</taxon>
        <taxon>Microbacteriaceae</taxon>
        <taxon>Cryobacterium</taxon>
    </lineage>
</organism>
<dbReference type="InterPro" id="IPR019277">
    <property type="entry name" value="DUF2304"/>
</dbReference>
<feature type="transmembrane region" description="Helical" evidence="1">
    <location>
        <begin position="6"/>
        <end position="24"/>
    </location>
</feature>
<evidence type="ECO:0000313" key="2">
    <source>
        <dbReference type="EMBL" id="TFD91683.1"/>
    </source>
</evidence>